<keyword evidence="1" id="KW-0004">4Fe-4S</keyword>
<name>A0ABQ0C691_9PROT</name>
<dbReference type="Pfam" id="PF03460">
    <property type="entry name" value="NIR_SIR_ferr"/>
    <property type="match status" value="1"/>
</dbReference>
<dbReference type="EMBL" id="BAAFGK010000002">
    <property type="protein sequence ID" value="GAB0056407.1"/>
    <property type="molecule type" value="Genomic_DNA"/>
</dbReference>
<dbReference type="InterPro" id="IPR017896">
    <property type="entry name" value="4Fe4S_Fe-S-bd"/>
</dbReference>
<evidence type="ECO:0000313" key="7">
    <source>
        <dbReference type="EMBL" id="GAB0056407.1"/>
    </source>
</evidence>
<evidence type="ECO:0000313" key="8">
    <source>
        <dbReference type="Proteomes" id="UP001628193"/>
    </source>
</evidence>
<protein>
    <submittedName>
        <fullName evidence="7">Dissimilatory sulfite reductase alpha subunit</fullName>
    </submittedName>
</protein>
<dbReference type="SUPFAM" id="SSF54862">
    <property type="entry name" value="4Fe-4S ferredoxins"/>
    <property type="match status" value="1"/>
</dbReference>
<proteinExistence type="predicted"/>
<dbReference type="PANTHER" id="PTHR11493">
    <property type="entry name" value="SULFITE REDUCTASE [NADPH] SUBUNIT BETA-RELATED"/>
    <property type="match status" value="1"/>
</dbReference>
<comment type="caution">
    <text evidence="7">The sequence shown here is derived from an EMBL/GenBank/DDBJ whole genome shotgun (WGS) entry which is preliminary data.</text>
</comment>
<keyword evidence="4" id="KW-0411">Iron-sulfur</keyword>
<dbReference type="Gene3D" id="6.10.140.1420">
    <property type="match status" value="1"/>
</dbReference>
<dbReference type="Gene3D" id="3.30.413.10">
    <property type="entry name" value="Sulfite Reductase Hemoprotein, domain 1"/>
    <property type="match status" value="1"/>
</dbReference>
<dbReference type="InterPro" id="IPR045854">
    <property type="entry name" value="NO2/SO3_Rdtase_4Fe4S_sf"/>
</dbReference>
<accession>A0ABQ0C691</accession>
<dbReference type="InterPro" id="IPR006067">
    <property type="entry name" value="NO2/SO3_Rdtase_4Fe4S_dom"/>
</dbReference>
<dbReference type="InterPro" id="IPR036136">
    <property type="entry name" value="Nit/Sulf_reduc_fer-like_dom_sf"/>
</dbReference>
<dbReference type="NCBIfam" id="TIGR02064">
    <property type="entry name" value="dsrA"/>
    <property type="match status" value="1"/>
</dbReference>
<keyword evidence="8" id="KW-1185">Reference proteome</keyword>
<feature type="domain" description="4Fe-4S ferredoxin-type" evidence="6">
    <location>
        <begin position="279"/>
        <end position="307"/>
    </location>
</feature>
<reference evidence="7 8" key="1">
    <citation type="submission" date="2024-05" db="EMBL/GenBank/DDBJ databases">
        <authorList>
            <consortium name="Candidatus Magnetaquicoccaceae bacterium FCR-1 genome sequencing consortium"/>
            <person name="Shimoshige H."/>
            <person name="Shimamura S."/>
            <person name="Taoka A."/>
            <person name="Kobayashi H."/>
            <person name="Maekawa T."/>
        </authorList>
    </citation>
    <scope>NUCLEOTIDE SEQUENCE [LARGE SCALE GENOMIC DNA]</scope>
    <source>
        <strain evidence="7 8">FCR-1</strain>
    </source>
</reference>
<dbReference type="InterPro" id="IPR011806">
    <property type="entry name" value="DsrA"/>
</dbReference>
<dbReference type="InterPro" id="IPR045169">
    <property type="entry name" value="NO2/SO3_Rdtase_4Fe4S_prot"/>
</dbReference>
<dbReference type="Pfam" id="PF01077">
    <property type="entry name" value="NIR_SIR"/>
    <property type="match status" value="1"/>
</dbReference>
<sequence length="420" mass="46965">MSEQQQKNDEKFQLNPTPMIDDLEKGPWPSFVKGFKETAQRTGKTMVRGVLDQLNYSYETRMGYWKGGVVGVHGYGAGIISRYSMIGDKFPEATEFHTMRIQPAPGLHYSAKSLREICDIWEKYGSGLLSMHGQTGNLQLQGIKAENVQACFDELNQLGWDLGGAGATVRTGLSCVGQARCEQACYDTLHVHGKVLSYYADLTHRPQLPYKAKFKFSGCPNDCTNSIQRSDYSVIGTWRDDIKIDQAEVANFIDAKGLDYLVNNVITRCPTKAITLKGKEMVIDNRDCVRCMHCLNVMPKALSPGDDRGITLLVGGKGHLKVGNMLGSVMVPFMKMETDEDVDAFIELVDRMIDYWSENGLDHERIGECIERVGIQQFLDAVGLEATVEMIAHPRDNPFFKAGEYKADDEKDDDEERDAA</sequence>
<dbReference type="SUPFAM" id="SSF56014">
    <property type="entry name" value="Nitrite and sulphite reductase 4Fe-4S domain-like"/>
    <property type="match status" value="1"/>
</dbReference>
<dbReference type="SUPFAM" id="SSF55124">
    <property type="entry name" value="Nitrite/Sulfite reductase N-terminal domain-like"/>
    <property type="match status" value="1"/>
</dbReference>
<dbReference type="RefSeq" id="WP_420904116.1">
    <property type="nucleotide sequence ID" value="NZ_BAAFGK010000002.1"/>
</dbReference>
<organism evidence="7 8">
    <name type="scientific">Candidatus Magnetaquiglobus chichijimensis</name>
    <dbReference type="NCBI Taxonomy" id="3141448"/>
    <lineage>
        <taxon>Bacteria</taxon>
        <taxon>Pseudomonadati</taxon>
        <taxon>Pseudomonadota</taxon>
        <taxon>Magnetococcia</taxon>
        <taxon>Magnetococcales</taxon>
        <taxon>Candidatus Magnetaquicoccaceae</taxon>
        <taxon>Candidatus Magnetaquiglobus</taxon>
    </lineage>
</organism>
<evidence type="ECO:0000256" key="4">
    <source>
        <dbReference type="ARBA" id="ARBA00023014"/>
    </source>
</evidence>
<feature type="region of interest" description="Disordered" evidence="5">
    <location>
        <begin position="401"/>
        <end position="420"/>
    </location>
</feature>
<evidence type="ECO:0000256" key="1">
    <source>
        <dbReference type="ARBA" id="ARBA00022485"/>
    </source>
</evidence>
<dbReference type="PANTHER" id="PTHR11493:SF54">
    <property type="entry name" value="ANAEROBIC SULFITE REDUCTASE SUBUNIT C"/>
    <property type="match status" value="1"/>
</dbReference>
<reference evidence="7 8" key="2">
    <citation type="submission" date="2024-09" db="EMBL/GenBank/DDBJ databases">
        <title>Draft genome sequence of Candidatus Magnetaquicoccaceae bacterium FCR-1.</title>
        <authorList>
            <person name="Shimoshige H."/>
            <person name="Shimamura S."/>
            <person name="Taoka A."/>
            <person name="Kobayashi H."/>
            <person name="Maekawa T."/>
        </authorList>
    </citation>
    <scope>NUCLEOTIDE SEQUENCE [LARGE SCALE GENOMIC DNA]</scope>
    <source>
        <strain evidence="7 8">FCR-1</strain>
    </source>
</reference>
<dbReference type="InterPro" id="IPR005117">
    <property type="entry name" value="NiRdtase/SiRdtase_haem-b_fer"/>
</dbReference>
<dbReference type="PROSITE" id="PS51379">
    <property type="entry name" value="4FE4S_FER_2"/>
    <property type="match status" value="1"/>
</dbReference>
<evidence type="ECO:0000259" key="6">
    <source>
        <dbReference type="PROSITE" id="PS51379"/>
    </source>
</evidence>
<evidence type="ECO:0000256" key="5">
    <source>
        <dbReference type="SAM" id="MobiDB-lite"/>
    </source>
</evidence>
<keyword evidence="2" id="KW-0479">Metal-binding</keyword>
<evidence type="ECO:0000256" key="3">
    <source>
        <dbReference type="ARBA" id="ARBA00023004"/>
    </source>
</evidence>
<dbReference type="Proteomes" id="UP001628193">
    <property type="component" value="Unassembled WGS sequence"/>
</dbReference>
<dbReference type="Gene3D" id="3.30.70.2500">
    <property type="match status" value="1"/>
</dbReference>
<gene>
    <name evidence="7" type="primary">dsrA</name>
    <name evidence="7" type="ORF">SIID45300_00713</name>
</gene>
<keyword evidence="3" id="KW-0408">Iron</keyword>
<evidence type="ECO:0000256" key="2">
    <source>
        <dbReference type="ARBA" id="ARBA00022723"/>
    </source>
</evidence>
<feature type="compositionally biased region" description="Acidic residues" evidence="5">
    <location>
        <begin position="410"/>
        <end position="420"/>
    </location>
</feature>
<dbReference type="Gene3D" id="3.30.70.20">
    <property type="match status" value="1"/>
</dbReference>